<keyword evidence="2" id="KW-0328">Glycosyltransferase</keyword>
<dbReference type="KEGG" id="slac:SKTS_24120"/>
<keyword evidence="3 6" id="KW-0808">Transferase</keyword>
<evidence type="ECO:0000313" key="7">
    <source>
        <dbReference type="Proteomes" id="UP000502260"/>
    </source>
</evidence>
<keyword evidence="4" id="KW-1133">Transmembrane helix</keyword>
<keyword evidence="4" id="KW-0812">Transmembrane</keyword>
<dbReference type="EMBL" id="AP022853">
    <property type="protein sequence ID" value="BCB27526.1"/>
    <property type="molecule type" value="Genomic_DNA"/>
</dbReference>
<dbReference type="PANTHER" id="PTHR43630">
    <property type="entry name" value="POLY-BETA-1,6-N-ACETYL-D-GLUCOSAMINE SYNTHASE"/>
    <property type="match status" value="1"/>
</dbReference>
<dbReference type="SUPFAM" id="SSF53448">
    <property type="entry name" value="Nucleotide-diphospho-sugar transferases"/>
    <property type="match status" value="1"/>
</dbReference>
<evidence type="ECO:0000256" key="1">
    <source>
        <dbReference type="ARBA" id="ARBA00006739"/>
    </source>
</evidence>
<keyword evidence="4" id="KW-0472">Membrane</keyword>
<dbReference type="CDD" id="cd06423">
    <property type="entry name" value="CESA_like"/>
    <property type="match status" value="1"/>
</dbReference>
<name>A0A6F8VER8_9PROT</name>
<dbReference type="InterPro" id="IPR001173">
    <property type="entry name" value="Glyco_trans_2-like"/>
</dbReference>
<evidence type="ECO:0000259" key="5">
    <source>
        <dbReference type="Pfam" id="PF00535"/>
    </source>
</evidence>
<sequence>MSELLLRLEPTLGHAAGPVPADLAEGFATDGAPLVLQHDPILASLPPPPPAPAPDFDWGQALASLQSALSDAVPLLQWFFLLYFIAYNGSYILFNLMSLFSLLRYRREQEATMPSDGETRDEFPVSLIVPVFNQASAAVAAVRAMQHLDYSVFEIIIVNDGSDDETLDVLLREFSLAPFPEAYRDRLQTRHVKSVYASTEYPNMRLVDKEKTGRADALNAAINCARYPLYCSVDVGHVLQRDSLRRMARPFADDPLAVAACSAMGAANGAVTKDGFIDRIGLPRNMLALFQVVEQLRAFLPGRAWWSDINAMLVLPGAFAVFRKETVVAAGAYRTDVADAEMELLVRLHRLSRKAKAPYRITLVPDTVCWAPVPEKMHTQKIRQILRQRALHESLKLNLRLLFSRTGGAAGALAFPFLLLFEWLGPLIELLGYVAMTALWLFGAISLESFWTFMLLAIGLGMLLSVSGVMLDEMSSRTYPRLGSVLKLFAAALLENFGYRQLTAFWRVAGLLRSRSGSAI</sequence>
<dbReference type="Pfam" id="PF00535">
    <property type="entry name" value="Glycos_transf_2"/>
    <property type="match status" value="1"/>
</dbReference>
<accession>A0A6F8VER8</accession>
<feature type="transmembrane region" description="Helical" evidence="4">
    <location>
        <begin position="450"/>
        <end position="471"/>
    </location>
</feature>
<feature type="domain" description="Glycosyltransferase 2-like" evidence="5">
    <location>
        <begin position="126"/>
        <end position="264"/>
    </location>
</feature>
<protein>
    <submittedName>
        <fullName evidence="6">Glycosyl transferase family 2</fullName>
    </submittedName>
</protein>
<feature type="transmembrane region" description="Helical" evidence="4">
    <location>
        <begin position="78"/>
        <end position="103"/>
    </location>
</feature>
<evidence type="ECO:0000256" key="4">
    <source>
        <dbReference type="SAM" id="Phobius"/>
    </source>
</evidence>
<evidence type="ECO:0000313" key="6">
    <source>
        <dbReference type="EMBL" id="BCB27526.1"/>
    </source>
</evidence>
<dbReference type="RefSeq" id="WP_173065305.1">
    <property type="nucleotide sequence ID" value="NZ_AP022853.1"/>
</dbReference>
<reference evidence="6" key="1">
    <citation type="journal article" date="2021" name="Arch. Microbiol.">
        <title>Sulfurimicrobium lacus gen. nov., sp. nov., a sulfur oxidizer isolated from lake water, and review of the family Sulfuricellaceae to show that it is not a later synonym of Gallionellaceae.</title>
        <authorList>
            <person name="Kojima H."/>
            <person name="Kanda M."/>
            <person name="Umezawa K."/>
            <person name="Fukui M."/>
        </authorList>
    </citation>
    <scope>NUCLEOTIDE SEQUENCE</scope>
    <source>
        <strain evidence="6">SkT11</strain>
    </source>
</reference>
<gene>
    <name evidence="6" type="ORF">SKTS_24120</name>
</gene>
<dbReference type="AlphaFoldDB" id="A0A6F8VER8"/>
<dbReference type="Gene3D" id="3.90.550.10">
    <property type="entry name" value="Spore Coat Polysaccharide Biosynthesis Protein SpsA, Chain A"/>
    <property type="match status" value="1"/>
</dbReference>
<feature type="transmembrane region" description="Helical" evidence="4">
    <location>
        <begin position="423"/>
        <end position="443"/>
    </location>
</feature>
<dbReference type="InterPro" id="IPR029044">
    <property type="entry name" value="Nucleotide-diphossugar_trans"/>
</dbReference>
<dbReference type="GO" id="GO:0016757">
    <property type="term" value="F:glycosyltransferase activity"/>
    <property type="evidence" value="ECO:0007669"/>
    <property type="project" value="UniProtKB-KW"/>
</dbReference>
<proteinExistence type="inferred from homology"/>
<keyword evidence="7" id="KW-1185">Reference proteome</keyword>
<dbReference type="PANTHER" id="PTHR43630:SF1">
    <property type="entry name" value="POLY-BETA-1,6-N-ACETYL-D-GLUCOSAMINE SYNTHASE"/>
    <property type="match status" value="1"/>
</dbReference>
<evidence type="ECO:0000256" key="2">
    <source>
        <dbReference type="ARBA" id="ARBA00022676"/>
    </source>
</evidence>
<organism evidence="6 7">
    <name type="scientific">Sulfurimicrobium lacus</name>
    <dbReference type="NCBI Taxonomy" id="2715678"/>
    <lineage>
        <taxon>Bacteria</taxon>
        <taxon>Pseudomonadati</taxon>
        <taxon>Pseudomonadota</taxon>
        <taxon>Betaproteobacteria</taxon>
        <taxon>Nitrosomonadales</taxon>
        <taxon>Sulfuricellaceae</taxon>
        <taxon>Sulfurimicrobium</taxon>
    </lineage>
</organism>
<dbReference type="Proteomes" id="UP000502260">
    <property type="component" value="Chromosome"/>
</dbReference>
<evidence type="ECO:0000256" key="3">
    <source>
        <dbReference type="ARBA" id="ARBA00022679"/>
    </source>
</evidence>
<comment type="similarity">
    <text evidence="1">Belongs to the glycosyltransferase 2 family.</text>
</comment>